<accession>A0A3A1R1Y9</accession>
<dbReference type="EMBL" id="QXIR01000007">
    <property type="protein sequence ID" value="RIW35642.1"/>
    <property type="molecule type" value="Genomic_DNA"/>
</dbReference>
<dbReference type="Proteomes" id="UP000265801">
    <property type="component" value="Unassembled WGS sequence"/>
</dbReference>
<dbReference type="RefSeq" id="WP_119546207.1">
    <property type="nucleotide sequence ID" value="NZ_QXIR01000007.1"/>
</dbReference>
<organism evidence="1 2">
    <name type="scientific">Bacillus salacetis</name>
    <dbReference type="NCBI Taxonomy" id="2315464"/>
    <lineage>
        <taxon>Bacteria</taxon>
        <taxon>Bacillati</taxon>
        <taxon>Bacillota</taxon>
        <taxon>Bacilli</taxon>
        <taxon>Bacillales</taxon>
        <taxon>Bacillaceae</taxon>
        <taxon>Bacillus</taxon>
    </lineage>
</organism>
<comment type="caution">
    <text evidence="1">The sequence shown here is derived from an EMBL/GenBank/DDBJ whole genome shotgun (WGS) entry which is preliminary data.</text>
</comment>
<proteinExistence type="predicted"/>
<reference evidence="1 2" key="1">
    <citation type="submission" date="2018-09" db="EMBL/GenBank/DDBJ databases">
        <title>Bacillus saliacetes sp. nov., isolated from Thai shrimp paste (Ka-pi).</title>
        <authorList>
            <person name="Daroonpunt R."/>
            <person name="Tanasupawat S."/>
            <person name="Yiamsombut S."/>
        </authorList>
    </citation>
    <scope>NUCLEOTIDE SEQUENCE [LARGE SCALE GENOMIC DNA]</scope>
    <source>
        <strain evidence="1 2">SKP7-4</strain>
    </source>
</reference>
<evidence type="ECO:0000313" key="1">
    <source>
        <dbReference type="EMBL" id="RIW35642.1"/>
    </source>
</evidence>
<dbReference type="AlphaFoldDB" id="A0A3A1R1Y9"/>
<keyword evidence="2" id="KW-1185">Reference proteome</keyword>
<protein>
    <submittedName>
        <fullName evidence="1">Uncharacterized protein</fullName>
    </submittedName>
</protein>
<name>A0A3A1R1Y9_9BACI</name>
<sequence length="368" mass="42686">MVRKYPRKGSVRRVIEEHLTAKDSVDFFKERGIIICARKKKDIAKIGGDYYLNQNDYSDFKNLMDAEQNYKKSGRITFSNNLKLNLEEALIGLNNKVIDQEDKTKITVLKNSEGNLKFLISYDEYKPSLIDLLDRTSRQIEVSINSHNDNCSLDFNMQSSHDYKKVREVLSFISKNEDEVKFNFQEISLSKLPIIQRIELFEVFFRNIQEPWELVEINKLKVKRDSKETRVSEDQLDGINSALLDGYNLRANKFVKETLEKGFYFSMASMRLDKKNSKEFIDLVIDFKARPEMCEVKISNSGVYVPPENGEDLKEVKSVMHSSDQDMLLMEYKNILSDIYTTLQNTPITTDVEVASAAEDSSEYKTND</sequence>
<evidence type="ECO:0000313" key="2">
    <source>
        <dbReference type="Proteomes" id="UP000265801"/>
    </source>
</evidence>
<dbReference type="OrthoDB" id="2987296at2"/>
<gene>
    <name evidence="1" type="ORF">D3H55_07090</name>
</gene>